<dbReference type="Gene3D" id="3.40.430.10">
    <property type="entry name" value="Dihydrofolate Reductase, subunit A"/>
    <property type="match status" value="1"/>
</dbReference>
<evidence type="ECO:0000256" key="5">
    <source>
        <dbReference type="ARBA" id="ARBA00022563"/>
    </source>
</evidence>
<evidence type="ECO:0000256" key="4">
    <source>
        <dbReference type="ARBA" id="ARBA00018886"/>
    </source>
</evidence>
<dbReference type="GO" id="GO:0006730">
    <property type="term" value="P:one-carbon metabolic process"/>
    <property type="evidence" value="ECO:0007669"/>
    <property type="project" value="UniProtKB-KW"/>
</dbReference>
<organism evidence="13 14">
    <name type="scientific">Rousettus aegyptiacus</name>
    <name type="common">Egyptian fruit bat</name>
    <name type="synonym">Pteropus aegyptiacus</name>
    <dbReference type="NCBI Taxonomy" id="9407"/>
    <lineage>
        <taxon>Eukaryota</taxon>
        <taxon>Metazoa</taxon>
        <taxon>Chordata</taxon>
        <taxon>Craniata</taxon>
        <taxon>Vertebrata</taxon>
        <taxon>Euteleostomi</taxon>
        <taxon>Mammalia</taxon>
        <taxon>Eutheria</taxon>
        <taxon>Laurasiatheria</taxon>
        <taxon>Chiroptera</taxon>
        <taxon>Yinpterochiroptera</taxon>
        <taxon>Pteropodoidea</taxon>
        <taxon>Pteropodidae</taxon>
        <taxon>Rousettinae</taxon>
        <taxon>Rousettus</taxon>
    </lineage>
</organism>
<feature type="domain" description="DHFR" evidence="12">
    <location>
        <begin position="36"/>
        <end position="216"/>
    </location>
</feature>
<dbReference type="EMBL" id="JACASE010000008">
    <property type="protein sequence ID" value="KAF6440327.1"/>
    <property type="molecule type" value="Genomic_DNA"/>
</dbReference>
<accession>A0A7J8EXW9</accession>
<evidence type="ECO:0000256" key="7">
    <source>
        <dbReference type="ARBA" id="ARBA00022857"/>
    </source>
</evidence>
<proteinExistence type="inferred from homology"/>
<evidence type="ECO:0000313" key="14">
    <source>
        <dbReference type="Proteomes" id="UP000593571"/>
    </source>
</evidence>
<dbReference type="EC" id="1.5.1.3" evidence="3"/>
<reference evidence="13 14" key="1">
    <citation type="journal article" date="2020" name="Nature">
        <title>Six reference-quality genomes reveal evolution of bat adaptations.</title>
        <authorList>
            <person name="Jebb D."/>
            <person name="Huang Z."/>
            <person name="Pippel M."/>
            <person name="Hughes G.M."/>
            <person name="Lavrichenko K."/>
            <person name="Devanna P."/>
            <person name="Winkler S."/>
            <person name="Jermiin L.S."/>
            <person name="Skirmuntt E.C."/>
            <person name="Katzourakis A."/>
            <person name="Burkitt-Gray L."/>
            <person name="Ray D.A."/>
            <person name="Sullivan K.A.M."/>
            <person name="Roscito J.G."/>
            <person name="Kirilenko B.M."/>
            <person name="Davalos L.M."/>
            <person name="Corthals A.P."/>
            <person name="Power M.L."/>
            <person name="Jones G."/>
            <person name="Ransome R.D."/>
            <person name="Dechmann D.K.N."/>
            <person name="Locatelli A.G."/>
            <person name="Puechmaille S.J."/>
            <person name="Fedrigo O."/>
            <person name="Jarvis E.D."/>
            <person name="Hiller M."/>
            <person name="Vernes S.C."/>
            <person name="Myers E.W."/>
            <person name="Teeling E.C."/>
        </authorList>
    </citation>
    <scope>NUCLEOTIDE SEQUENCE [LARGE SCALE GENOMIC DNA]</scope>
    <source>
        <strain evidence="13">MRouAeg1</strain>
        <tissue evidence="13">Muscle</tissue>
    </source>
</reference>
<evidence type="ECO:0000256" key="11">
    <source>
        <dbReference type="RuleBase" id="RU004474"/>
    </source>
</evidence>
<dbReference type="GO" id="GO:0046452">
    <property type="term" value="P:dihydrofolate metabolic process"/>
    <property type="evidence" value="ECO:0007669"/>
    <property type="project" value="TreeGrafter"/>
</dbReference>
<keyword evidence="7" id="KW-0521">NADP</keyword>
<dbReference type="Pfam" id="PF00186">
    <property type="entry name" value="DHFR_1"/>
    <property type="match status" value="1"/>
</dbReference>
<protein>
    <recommendedName>
        <fullName evidence="4">Dihydrofolate reductase</fullName>
        <ecNumber evidence="3">1.5.1.3</ecNumber>
    </recommendedName>
</protein>
<evidence type="ECO:0000256" key="3">
    <source>
        <dbReference type="ARBA" id="ARBA00012856"/>
    </source>
</evidence>
<dbReference type="InterPro" id="IPR012259">
    <property type="entry name" value="DHFR"/>
</dbReference>
<dbReference type="PROSITE" id="PS51330">
    <property type="entry name" value="DHFR_2"/>
    <property type="match status" value="1"/>
</dbReference>
<comment type="catalytic activity">
    <reaction evidence="9">
        <text>(6S)-5,6,7,8-tetrahydrofolate + NADP(+) = 7,8-dihydrofolate + NADPH + H(+)</text>
        <dbReference type="Rhea" id="RHEA:15009"/>
        <dbReference type="ChEBI" id="CHEBI:15378"/>
        <dbReference type="ChEBI" id="CHEBI:57451"/>
        <dbReference type="ChEBI" id="CHEBI:57453"/>
        <dbReference type="ChEBI" id="CHEBI:57783"/>
        <dbReference type="ChEBI" id="CHEBI:58349"/>
        <dbReference type="EC" id="1.5.1.3"/>
    </reaction>
</comment>
<dbReference type="PRINTS" id="PR00070">
    <property type="entry name" value="DHFR"/>
</dbReference>
<sequence>MGSRRWGGHHLAPILTASFGPRANSGIFTVAVMDRPLNCIVAVSQNMGIGKNGNLPWPPLRNEFKYFQRMTTTSSEGKRNLVIMGRKTWLSIPMKNRPLKDRINLVLSRKLKEPPQGAHFLAKSLDDALKLIEQPELKSKVDMVWIVGGSSVYAEAMNKPGHIRLFVTRIMQEFESDIFFPEVDLGKYKLLPKYPGVLSDVQEEKGIKYKFEVYEKND</sequence>
<dbReference type="GO" id="GO:0046655">
    <property type="term" value="P:folic acid metabolic process"/>
    <property type="evidence" value="ECO:0007669"/>
    <property type="project" value="TreeGrafter"/>
</dbReference>
<dbReference type="GO" id="GO:0004146">
    <property type="term" value="F:dihydrofolate reductase activity"/>
    <property type="evidence" value="ECO:0007669"/>
    <property type="project" value="UniProtKB-EC"/>
</dbReference>
<comment type="similarity">
    <text evidence="2 11">Belongs to the dihydrofolate reductase family.</text>
</comment>
<dbReference type="GO" id="GO:0031427">
    <property type="term" value="P:response to methotrexate"/>
    <property type="evidence" value="ECO:0007669"/>
    <property type="project" value="UniProtKB-KW"/>
</dbReference>
<dbReference type="InterPro" id="IPR017925">
    <property type="entry name" value="DHFR_CS"/>
</dbReference>
<dbReference type="UniPathway" id="UPA00077">
    <property type="reaction ID" value="UER00158"/>
</dbReference>
<name>A0A7J8EXW9_ROUAE</name>
<evidence type="ECO:0000256" key="9">
    <source>
        <dbReference type="ARBA" id="ARBA00048873"/>
    </source>
</evidence>
<comment type="caution">
    <text evidence="13">The sequence shown here is derived from an EMBL/GenBank/DDBJ whole genome shotgun (WGS) entry which is preliminary data.</text>
</comment>
<dbReference type="CDD" id="cd00209">
    <property type="entry name" value="DHFR"/>
    <property type="match status" value="1"/>
</dbReference>
<dbReference type="AlphaFoldDB" id="A0A7J8EXW9"/>
<evidence type="ECO:0000256" key="6">
    <source>
        <dbReference type="ARBA" id="ARBA00022609"/>
    </source>
</evidence>
<evidence type="ECO:0000256" key="8">
    <source>
        <dbReference type="ARBA" id="ARBA00023002"/>
    </source>
</evidence>
<keyword evidence="8" id="KW-0560">Oxidoreductase</keyword>
<comment type="pathway">
    <text evidence="1">Cofactor biosynthesis; tetrahydrofolate biosynthesis; 5,6,7,8-tetrahydrofolate from 7,8-dihydrofolate: step 1/1.</text>
</comment>
<evidence type="ECO:0000313" key="13">
    <source>
        <dbReference type="EMBL" id="KAF6440327.1"/>
    </source>
</evidence>
<dbReference type="InterPro" id="IPR001796">
    <property type="entry name" value="DHFR_dom"/>
</dbReference>
<comment type="function">
    <text evidence="10">Key enzyme in folate metabolism. Contributes to the de novo mitochondrial thymidylate biosynthesis pathway. Catalyzes an essential reaction for de novo glycine and purine synthesis, and for DNA precursor synthesis. Binds its own mRNA and that of DHFR2.</text>
</comment>
<keyword evidence="14" id="KW-1185">Reference proteome</keyword>
<keyword evidence="5" id="KW-0554">One-carbon metabolism</keyword>
<evidence type="ECO:0000256" key="10">
    <source>
        <dbReference type="ARBA" id="ARBA00056918"/>
    </source>
</evidence>
<dbReference type="PANTHER" id="PTHR48069:SF6">
    <property type="entry name" value="DIHYDROFOLATE REDUCTASE"/>
    <property type="match status" value="1"/>
</dbReference>
<dbReference type="FunFam" id="3.40.430.10:FF:000002">
    <property type="entry name" value="Dihydrofolate reductase"/>
    <property type="match status" value="1"/>
</dbReference>
<gene>
    <name evidence="13" type="ORF">HJG63_003850</name>
</gene>
<evidence type="ECO:0000256" key="1">
    <source>
        <dbReference type="ARBA" id="ARBA00004903"/>
    </source>
</evidence>
<keyword evidence="6" id="KW-0487">Methotrexate resistance</keyword>
<dbReference type="InterPro" id="IPR024072">
    <property type="entry name" value="DHFR-like_dom_sf"/>
</dbReference>
<evidence type="ECO:0000256" key="2">
    <source>
        <dbReference type="ARBA" id="ARBA00009539"/>
    </source>
</evidence>
<dbReference type="PROSITE" id="PS00075">
    <property type="entry name" value="DHFR_1"/>
    <property type="match status" value="1"/>
</dbReference>
<dbReference type="Proteomes" id="UP000593571">
    <property type="component" value="Unassembled WGS sequence"/>
</dbReference>
<dbReference type="PANTHER" id="PTHR48069">
    <property type="entry name" value="DIHYDROFOLATE REDUCTASE"/>
    <property type="match status" value="1"/>
</dbReference>
<dbReference type="GO" id="GO:0046654">
    <property type="term" value="P:tetrahydrofolate biosynthetic process"/>
    <property type="evidence" value="ECO:0007669"/>
    <property type="project" value="UniProtKB-UniPathway"/>
</dbReference>
<dbReference type="SUPFAM" id="SSF53597">
    <property type="entry name" value="Dihydrofolate reductase-like"/>
    <property type="match status" value="1"/>
</dbReference>
<evidence type="ECO:0000259" key="12">
    <source>
        <dbReference type="PROSITE" id="PS51330"/>
    </source>
</evidence>
<dbReference type="GO" id="GO:0050661">
    <property type="term" value="F:NADP binding"/>
    <property type="evidence" value="ECO:0007669"/>
    <property type="project" value="InterPro"/>
</dbReference>
<dbReference type="GO" id="GO:0005739">
    <property type="term" value="C:mitochondrion"/>
    <property type="evidence" value="ECO:0007669"/>
    <property type="project" value="TreeGrafter"/>
</dbReference>